<keyword evidence="3" id="KW-1185">Reference proteome</keyword>
<dbReference type="PANTHER" id="PTHR47099">
    <property type="entry name" value="METHYLCOBAMIDE:COM METHYLTRANSFERASE MTBA"/>
    <property type="match status" value="1"/>
</dbReference>
<evidence type="ECO:0000259" key="1">
    <source>
        <dbReference type="Pfam" id="PF01208"/>
    </source>
</evidence>
<evidence type="ECO:0000313" key="2">
    <source>
        <dbReference type="EMBL" id="MDT8899295.1"/>
    </source>
</evidence>
<gene>
    <name evidence="2" type="ORF">QYE77_13595</name>
</gene>
<dbReference type="Pfam" id="PF01208">
    <property type="entry name" value="URO-D"/>
    <property type="match status" value="1"/>
</dbReference>
<name>A0ABU3NR28_9CHLR</name>
<evidence type="ECO:0000313" key="3">
    <source>
        <dbReference type="Proteomes" id="UP001254165"/>
    </source>
</evidence>
<reference evidence="2 3" key="1">
    <citation type="submission" date="2023-07" db="EMBL/GenBank/DDBJ databases">
        <title>Novel species of Thermanaerothrix with wide hydrolytic capabilities.</title>
        <authorList>
            <person name="Zayulina K.S."/>
            <person name="Podosokorskaya O.A."/>
            <person name="Elcheninov A.G."/>
        </authorList>
    </citation>
    <scope>NUCLEOTIDE SEQUENCE [LARGE SCALE GENOMIC DNA]</scope>
    <source>
        <strain evidence="2 3">4228-RoL</strain>
    </source>
</reference>
<organism evidence="2 3">
    <name type="scientific">Thermanaerothrix solaris</name>
    <dbReference type="NCBI Taxonomy" id="3058434"/>
    <lineage>
        <taxon>Bacteria</taxon>
        <taxon>Bacillati</taxon>
        <taxon>Chloroflexota</taxon>
        <taxon>Anaerolineae</taxon>
        <taxon>Anaerolineales</taxon>
        <taxon>Anaerolineaceae</taxon>
        <taxon>Thermanaerothrix</taxon>
    </lineage>
</organism>
<accession>A0ABU3NR28</accession>
<sequence length="387" mass="42820">MPLTPRERVLTVLAHEAPDRVPIFIGADLTTGILSQAYLNLKTYLGLAPTINAYLYDWPELGAPRIEEVVLERLHSDVRGIQDRFPASTYQRNRARPPGSPYWDDWGVGQTEIAPDFYYPSIHPLAQAQTPEDILSYPHWPDMDDPSRYAHLSAEAAQLAQDNYYAIVAAPWLIAPLERACQLQGMETFLVNLIEGPDLAQALLEKIKSLCITHLGHFLAALGKNVDILILGDDLGAQNGPLISPRLYRHTLKPIHAEIIAFAKAHSPAKIFFHSDGDISAFLDDFVEIGVDILNPIQTSAGQMGNLGDLKRRYGKHLIFCGGIDTQTVLSTGRPDEVRQEVKRVIEILGESGGYLLAAVHSITNEVPPQNILAMVDAALEFGCYHH</sequence>
<dbReference type="InterPro" id="IPR038071">
    <property type="entry name" value="UROD/MetE-like_sf"/>
</dbReference>
<dbReference type="SUPFAM" id="SSF51726">
    <property type="entry name" value="UROD/MetE-like"/>
    <property type="match status" value="1"/>
</dbReference>
<dbReference type="InterPro" id="IPR000257">
    <property type="entry name" value="Uroporphyrinogen_deCOase"/>
</dbReference>
<dbReference type="RefSeq" id="WP_315625979.1">
    <property type="nucleotide sequence ID" value="NZ_JAUHMF010000002.1"/>
</dbReference>
<dbReference type="Gene3D" id="3.20.20.210">
    <property type="match status" value="1"/>
</dbReference>
<dbReference type="PANTHER" id="PTHR47099:SF1">
    <property type="entry name" value="METHYLCOBAMIDE:COM METHYLTRANSFERASE MTBA"/>
    <property type="match status" value="1"/>
</dbReference>
<dbReference type="Proteomes" id="UP001254165">
    <property type="component" value="Unassembled WGS sequence"/>
</dbReference>
<dbReference type="EMBL" id="JAUHMF010000002">
    <property type="protein sequence ID" value="MDT8899295.1"/>
    <property type="molecule type" value="Genomic_DNA"/>
</dbReference>
<proteinExistence type="predicted"/>
<protein>
    <submittedName>
        <fullName evidence="2">Uroporphyrinogen decarboxylase family protein</fullName>
    </submittedName>
</protein>
<feature type="domain" description="Uroporphyrinogen decarboxylase (URO-D)" evidence="1">
    <location>
        <begin position="131"/>
        <end position="380"/>
    </location>
</feature>
<dbReference type="InterPro" id="IPR052024">
    <property type="entry name" value="Methanogen_methyltrans"/>
</dbReference>
<comment type="caution">
    <text evidence="2">The sequence shown here is derived from an EMBL/GenBank/DDBJ whole genome shotgun (WGS) entry which is preliminary data.</text>
</comment>